<dbReference type="Pfam" id="PF13414">
    <property type="entry name" value="TPR_11"/>
    <property type="match status" value="1"/>
</dbReference>
<dbReference type="Gene3D" id="1.25.40.10">
    <property type="entry name" value="Tetratricopeptide repeat domain"/>
    <property type="match status" value="1"/>
</dbReference>
<feature type="repeat" description="TPR" evidence="1">
    <location>
        <begin position="15"/>
        <end position="48"/>
    </location>
</feature>
<name>A0A552ERN7_MICAE</name>
<organism evidence="2 3">
    <name type="scientific">Microcystis aeruginosa Ma_MB_S_20031200_S102</name>
    <dbReference type="NCBI Taxonomy" id="2486254"/>
    <lineage>
        <taxon>Bacteria</taxon>
        <taxon>Bacillati</taxon>
        <taxon>Cyanobacteriota</taxon>
        <taxon>Cyanophyceae</taxon>
        <taxon>Oscillatoriophycideae</taxon>
        <taxon>Chroococcales</taxon>
        <taxon>Microcystaceae</taxon>
        <taxon>Microcystis</taxon>
    </lineage>
</organism>
<accession>A0A552ERN7</accession>
<reference evidence="2 3" key="1">
    <citation type="submission" date="2019-01" db="EMBL/GenBank/DDBJ databases">
        <title>Coherence of Microcystis species and biogeography revealed through population genomics.</title>
        <authorList>
            <person name="Perez-Carrascal O.M."/>
            <person name="Terrat Y."/>
            <person name="Giani A."/>
            <person name="Fortin N."/>
            <person name="Tromas N."/>
            <person name="Shapiro B.J."/>
        </authorList>
    </citation>
    <scope>NUCLEOTIDE SEQUENCE [LARGE SCALE GENOMIC DNA]</scope>
    <source>
        <strain evidence="2">Ma_MB_S_20031200_S102</strain>
    </source>
</reference>
<protein>
    <submittedName>
        <fullName evidence="2">Tetratricopeptide repeat protein</fullName>
    </submittedName>
</protein>
<dbReference type="EMBL" id="SFBI01000094">
    <property type="protein sequence ID" value="TRU37133.1"/>
    <property type="molecule type" value="Genomic_DNA"/>
</dbReference>
<dbReference type="AlphaFoldDB" id="A0A552ERN7"/>
<dbReference type="SMART" id="SM00028">
    <property type="entry name" value="TPR"/>
    <property type="match status" value="1"/>
</dbReference>
<evidence type="ECO:0000256" key="1">
    <source>
        <dbReference type="PROSITE-ProRule" id="PRU00339"/>
    </source>
</evidence>
<evidence type="ECO:0000313" key="2">
    <source>
        <dbReference type="EMBL" id="TRU37133.1"/>
    </source>
</evidence>
<comment type="caution">
    <text evidence="2">The sequence shown here is derived from an EMBL/GenBank/DDBJ whole genome shotgun (WGS) entry which is preliminary data.</text>
</comment>
<proteinExistence type="predicted"/>
<dbReference type="SUPFAM" id="SSF48452">
    <property type="entry name" value="TPR-like"/>
    <property type="match status" value="1"/>
</dbReference>
<dbReference type="InterPro" id="IPR019734">
    <property type="entry name" value="TPR_rpt"/>
</dbReference>
<evidence type="ECO:0000313" key="3">
    <source>
        <dbReference type="Proteomes" id="UP000317708"/>
    </source>
</evidence>
<sequence>MADYNQAINIKPDYALAYYNRGNAKYDLGDKQGAIADYNQAAQLYSQQDNMEMYLKALDNIKNLEK</sequence>
<dbReference type="InterPro" id="IPR011990">
    <property type="entry name" value="TPR-like_helical_dom_sf"/>
</dbReference>
<gene>
    <name evidence="2" type="ORF">EWV92_11020</name>
</gene>
<dbReference type="Proteomes" id="UP000317708">
    <property type="component" value="Unassembled WGS sequence"/>
</dbReference>
<keyword evidence="1" id="KW-0802">TPR repeat</keyword>
<dbReference type="PROSITE" id="PS50005">
    <property type="entry name" value="TPR"/>
    <property type="match status" value="1"/>
</dbReference>